<organism evidence="2 3">
    <name type="scientific">Sediminibacillus halophilus</name>
    <dbReference type="NCBI Taxonomy" id="482461"/>
    <lineage>
        <taxon>Bacteria</taxon>
        <taxon>Bacillati</taxon>
        <taxon>Bacillota</taxon>
        <taxon>Bacilli</taxon>
        <taxon>Bacillales</taxon>
        <taxon>Bacillaceae</taxon>
        <taxon>Sediminibacillus</taxon>
    </lineage>
</organism>
<dbReference type="InterPro" id="IPR000182">
    <property type="entry name" value="GNAT_dom"/>
</dbReference>
<feature type="domain" description="N-acetyltransferase" evidence="1">
    <location>
        <begin position="31"/>
        <end position="194"/>
    </location>
</feature>
<proteinExistence type="predicted"/>
<name>A0A1G9W7J1_9BACI</name>
<dbReference type="PROSITE" id="PS51186">
    <property type="entry name" value="GNAT"/>
    <property type="match status" value="1"/>
</dbReference>
<keyword evidence="3" id="KW-1185">Reference proteome</keyword>
<gene>
    <name evidence="2" type="ORF">SAMN05216244_3460</name>
</gene>
<dbReference type="EMBL" id="FNHF01000005">
    <property type="protein sequence ID" value="SDM80488.1"/>
    <property type="molecule type" value="Genomic_DNA"/>
</dbReference>
<sequence>MTSGMMKRTKLMELNRVIDFSNKPTITGEKVILRPFYVEKDFPYLEECLRDPEVLKLTGSESGFDREEVLQWYQNRNDQSDRLDLAIVDKEENILVGEVVVNLYVEADHSMNFRILIGPRGRNRGFGTEATRLMVDYVFTHTDLSQLTLSVFAFNPRARKVYEKIGFVFASVDKGDLQFEGEWIDSINMTLSREDWEKQRE</sequence>
<dbReference type="Gene3D" id="3.40.630.30">
    <property type="match status" value="1"/>
</dbReference>
<dbReference type="InterPro" id="IPR016181">
    <property type="entry name" value="Acyl_CoA_acyltransferase"/>
</dbReference>
<dbReference type="PANTHER" id="PTHR43415:SF3">
    <property type="entry name" value="GNAT-FAMILY ACETYLTRANSFERASE"/>
    <property type="match status" value="1"/>
</dbReference>
<dbReference type="AlphaFoldDB" id="A0A1G9W7J1"/>
<accession>A0A1G9W7J1</accession>
<dbReference type="PANTHER" id="PTHR43415">
    <property type="entry name" value="SPERMIDINE N(1)-ACETYLTRANSFERASE"/>
    <property type="match status" value="1"/>
</dbReference>
<evidence type="ECO:0000313" key="2">
    <source>
        <dbReference type="EMBL" id="SDM80488.1"/>
    </source>
</evidence>
<dbReference type="Pfam" id="PF13302">
    <property type="entry name" value="Acetyltransf_3"/>
    <property type="match status" value="1"/>
</dbReference>
<dbReference type="SUPFAM" id="SSF55729">
    <property type="entry name" value="Acyl-CoA N-acyltransferases (Nat)"/>
    <property type="match status" value="1"/>
</dbReference>
<dbReference type="Proteomes" id="UP000182347">
    <property type="component" value="Unassembled WGS sequence"/>
</dbReference>
<evidence type="ECO:0000313" key="3">
    <source>
        <dbReference type="Proteomes" id="UP000182347"/>
    </source>
</evidence>
<protein>
    <submittedName>
        <fullName evidence="2">Diamine N-acetyltransferase</fullName>
    </submittedName>
</protein>
<evidence type="ECO:0000259" key="1">
    <source>
        <dbReference type="PROSITE" id="PS51186"/>
    </source>
</evidence>
<dbReference type="STRING" id="482461.SAMN05216244_3460"/>
<reference evidence="3" key="1">
    <citation type="submission" date="2016-10" db="EMBL/GenBank/DDBJ databases">
        <authorList>
            <person name="Varghese N."/>
            <person name="Submissions S."/>
        </authorList>
    </citation>
    <scope>NUCLEOTIDE SEQUENCE [LARGE SCALE GENOMIC DNA]</scope>
    <source>
        <strain evidence="3">CGMCC 1.6199</strain>
    </source>
</reference>
<dbReference type="GO" id="GO:0016747">
    <property type="term" value="F:acyltransferase activity, transferring groups other than amino-acyl groups"/>
    <property type="evidence" value="ECO:0007669"/>
    <property type="project" value="InterPro"/>
</dbReference>
<keyword evidence="2" id="KW-0808">Transferase</keyword>